<accession>A0AAW0QZC9</accession>
<evidence type="ECO:0000256" key="2">
    <source>
        <dbReference type="SAM" id="SignalP"/>
    </source>
</evidence>
<dbReference type="EMBL" id="JAQQWP010000004">
    <property type="protein sequence ID" value="KAK8120355.1"/>
    <property type="molecule type" value="Genomic_DNA"/>
</dbReference>
<gene>
    <name evidence="3" type="ORF">PG999_004475</name>
</gene>
<feature type="compositionally biased region" description="Low complexity" evidence="1">
    <location>
        <begin position="468"/>
        <end position="493"/>
    </location>
</feature>
<proteinExistence type="predicted"/>
<evidence type="ECO:0000313" key="3">
    <source>
        <dbReference type="EMBL" id="KAK8120355.1"/>
    </source>
</evidence>
<feature type="region of interest" description="Disordered" evidence="1">
    <location>
        <begin position="46"/>
        <end position="73"/>
    </location>
</feature>
<protein>
    <submittedName>
        <fullName evidence="3">Uncharacterized protein</fullName>
    </submittedName>
</protein>
<keyword evidence="2" id="KW-0732">Signal</keyword>
<name>A0AAW0QZC9_9PEZI</name>
<sequence>MIYFFLVLGNFHATYAVHSPPGQPDMDGYDGDMVCPISSVTSTSTSVFPQSPASTTSLSQSPTSIGTSGQGTGEGAIVSIDPAIWRSPTPTIACHPPCTLVLPPWTMQAPITISLPPAIETIDETWETAADGLTGYGRSTLLVTITLPPVTTSVLDLSNIILSSSAPTLANITNSITLPPVTLTESSHGIVWTYRPAPYHITRPSPPLENSPTQVYIQPGPPGPPCLVGCGKVCLINCTGGGRRGGGGLPCLGVGCGNRGPKNCVGGGCANQQDPDASEQSSLASKTCATETHTECHPVCTTSPCSTVCNTYLGCDCTTSIVTDHWVSCAATSCTTTSSALITGCFLTAAATTTGLYCPKVLAADPNEGSGNDDEGLSRLGSVTTVTFPAGALVGARSIAIDNSYVMFSGTAYSVPTFTRATVTSLGSQRAMLIPRHVGQSMAVTVDWLSIPTKTETPPVITIGGDGKSTSAATTTATTTSLPEPPATATTTQPAPPPKPQPTETAPPPLPSRFVYIEYWLMALQTGDEMKSWVVYTTKGGGLDVCKEANIAEFRTDQGDRTKGHPGGSFTFRAFGIDGCRYTGTESTVGTLVCPGVDRITCIKDPQLGEHFPCGQGDNAVSPNVRCYW</sequence>
<evidence type="ECO:0000256" key="1">
    <source>
        <dbReference type="SAM" id="MobiDB-lite"/>
    </source>
</evidence>
<feature type="compositionally biased region" description="Pro residues" evidence="1">
    <location>
        <begin position="494"/>
        <end position="509"/>
    </location>
</feature>
<comment type="caution">
    <text evidence="3">The sequence shown here is derived from an EMBL/GenBank/DDBJ whole genome shotgun (WGS) entry which is preliminary data.</text>
</comment>
<dbReference type="Proteomes" id="UP001392437">
    <property type="component" value="Unassembled WGS sequence"/>
</dbReference>
<feature type="signal peptide" evidence="2">
    <location>
        <begin position="1"/>
        <end position="16"/>
    </location>
</feature>
<reference evidence="3 4" key="1">
    <citation type="submission" date="2023-01" db="EMBL/GenBank/DDBJ databases">
        <title>Analysis of 21 Apiospora genomes using comparative genomics revels a genus with tremendous synthesis potential of carbohydrate active enzymes and secondary metabolites.</title>
        <authorList>
            <person name="Sorensen T."/>
        </authorList>
    </citation>
    <scope>NUCLEOTIDE SEQUENCE [LARGE SCALE GENOMIC DNA]</scope>
    <source>
        <strain evidence="3 4">CBS 117206</strain>
    </source>
</reference>
<evidence type="ECO:0000313" key="4">
    <source>
        <dbReference type="Proteomes" id="UP001392437"/>
    </source>
</evidence>
<feature type="compositionally biased region" description="Polar residues" evidence="1">
    <location>
        <begin position="48"/>
        <end position="67"/>
    </location>
</feature>
<dbReference type="AlphaFoldDB" id="A0AAW0QZC9"/>
<organism evidence="3 4">
    <name type="scientific">Apiospora kogelbergensis</name>
    <dbReference type="NCBI Taxonomy" id="1337665"/>
    <lineage>
        <taxon>Eukaryota</taxon>
        <taxon>Fungi</taxon>
        <taxon>Dikarya</taxon>
        <taxon>Ascomycota</taxon>
        <taxon>Pezizomycotina</taxon>
        <taxon>Sordariomycetes</taxon>
        <taxon>Xylariomycetidae</taxon>
        <taxon>Amphisphaeriales</taxon>
        <taxon>Apiosporaceae</taxon>
        <taxon>Apiospora</taxon>
    </lineage>
</organism>
<feature type="chain" id="PRO_5043889331" evidence="2">
    <location>
        <begin position="17"/>
        <end position="629"/>
    </location>
</feature>
<feature type="region of interest" description="Disordered" evidence="1">
    <location>
        <begin position="459"/>
        <end position="509"/>
    </location>
</feature>
<keyword evidence="4" id="KW-1185">Reference proteome</keyword>